<dbReference type="Proteomes" id="UP000824782">
    <property type="component" value="Unassembled WGS sequence"/>
</dbReference>
<protein>
    <recommendedName>
        <fullName evidence="3">U3 small nucleolar RNA-associated protein 11</fullName>
    </recommendedName>
</protein>
<evidence type="ECO:0000313" key="1">
    <source>
        <dbReference type="EMBL" id="KAG8588281.1"/>
    </source>
</evidence>
<evidence type="ECO:0000313" key="2">
    <source>
        <dbReference type="Proteomes" id="UP000824782"/>
    </source>
</evidence>
<organism evidence="1 2">
    <name type="scientific">Engystomops pustulosus</name>
    <name type="common">Tungara frog</name>
    <name type="synonym">Physalaemus pustulosus</name>
    <dbReference type="NCBI Taxonomy" id="76066"/>
    <lineage>
        <taxon>Eukaryota</taxon>
        <taxon>Metazoa</taxon>
        <taxon>Chordata</taxon>
        <taxon>Craniata</taxon>
        <taxon>Vertebrata</taxon>
        <taxon>Euteleostomi</taxon>
        <taxon>Amphibia</taxon>
        <taxon>Batrachia</taxon>
        <taxon>Anura</taxon>
        <taxon>Neobatrachia</taxon>
        <taxon>Hyloidea</taxon>
        <taxon>Leptodactylidae</taxon>
        <taxon>Leiuperinae</taxon>
        <taxon>Engystomops</taxon>
    </lineage>
</organism>
<reference evidence="1" key="1">
    <citation type="thesis" date="2020" institute="ProQuest LLC" country="789 East Eisenhower Parkway, Ann Arbor, MI, USA">
        <title>Comparative Genomics and Chromosome Evolution.</title>
        <authorList>
            <person name="Mudd A.B."/>
        </authorList>
    </citation>
    <scope>NUCLEOTIDE SEQUENCE</scope>
    <source>
        <strain evidence="1">237g6f4</strain>
        <tissue evidence="1">Blood</tissue>
    </source>
</reference>
<comment type="caution">
    <text evidence="1">The sequence shown here is derived from an EMBL/GenBank/DDBJ whole genome shotgun (WGS) entry which is preliminary data.</text>
</comment>
<dbReference type="EMBL" id="WNYA01000002">
    <property type="protein sequence ID" value="KAG8588281.1"/>
    <property type="molecule type" value="Genomic_DNA"/>
</dbReference>
<dbReference type="AlphaFoldDB" id="A0AAV7CTV2"/>
<proteinExistence type="predicted"/>
<dbReference type="GO" id="GO:0006364">
    <property type="term" value="P:rRNA processing"/>
    <property type="evidence" value="ECO:0007669"/>
    <property type="project" value="InterPro"/>
</dbReference>
<keyword evidence="2" id="KW-1185">Reference proteome</keyword>
<gene>
    <name evidence="1" type="ORF">GDO81_005934</name>
</gene>
<sequence length="89" mass="10771">MSALGNSLQTDRRNLYNSRGHSVLQKLAKQRRHQYRILSQRIEREKKMFVVSQKIQARKDIMEKREKVKVKKETVNSAPIYKFKKQRKR</sequence>
<accession>A0AAV7CTV2</accession>
<dbReference type="Pfam" id="PF03998">
    <property type="entry name" value="Utp11"/>
    <property type="match status" value="1"/>
</dbReference>
<evidence type="ECO:0008006" key="3">
    <source>
        <dbReference type="Google" id="ProtNLM"/>
    </source>
</evidence>
<dbReference type="InterPro" id="IPR007144">
    <property type="entry name" value="SSU_processome_Utp11"/>
</dbReference>
<name>A0AAV7CTV2_ENGPU</name>
<dbReference type="GO" id="GO:0032040">
    <property type="term" value="C:small-subunit processome"/>
    <property type="evidence" value="ECO:0007669"/>
    <property type="project" value="InterPro"/>
</dbReference>